<evidence type="ECO:0000313" key="8">
    <source>
        <dbReference type="Proteomes" id="UP001196509"/>
    </source>
</evidence>
<dbReference type="PRINTS" id="PR00455">
    <property type="entry name" value="HTHTETR"/>
</dbReference>
<gene>
    <name evidence="7" type="ORF">K1W69_09035</name>
</gene>
<evidence type="ECO:0000256" key="4">
    <source>
        <dbReference type="PROSITE-ProRule" id="PRU00335"/>
    </source>
</evidence>
<dbReference type="InterPro" id="IPR050109">
    <property type="entry name" value="HTH-type_TetR-like_transc_reg"/>
</dbReference>
<reference evidence="7" key="1">
    <citation type="submission" date="2021-08" db="EMBL/GenBank/DDBJ databases">
        <title>Hoeflea bacterium WL0058 sp. nov., isolated from the sediment.</title>
        <authorList>
            <person name="Wang L."/>
            <person name="Zhang D."/>
        </authorList>
    </citation>
    <scope>NUCLEOTIDE SEQUENCE</scope>
    <source>
        <strain evidence="7">WL0058</strain>
    </source>
</reference>
<keyword evidence="8" id="KW-1185">Reference proteome</keyword>
<feature type="domain" description="HTH tetR-type" evidence="6">
    <location>
        <begin position="27"/>
        <end position="87"/>
    </location>
</feature>
<keyword evidence="1" id="KW-0805">Transcription regulation</keyword>
<dbReference type="InterPro" id="IPR009057">
    <property type="entry name" value="Homeodomain-like_sf"/>
</dbReference>
<dbReference type="PROSITE" id="PS50977">
    <property type="entry name" value="HTH_TETR_2"/>
    <property type="match status" value="1"/>
</dbReference>
<dbReference type="Pfam" id="PF00440">
    <property type="entry name" value="TetR_N"/>
    <property type="match status" value="1"/>
</dbReference>
<name>A0AAE2ZMP1_9HYPH</name>
<dbReference type="GO" id="GO:0000976">
    <property type="term" value="F:transcription cis-regulatory region binding"/>
    <property type="evidence" value="ECO:0007669"/>
    <property type="project" value="TreeGrafter"/>
</dbReference>
<dbReference type="PANTHER" id="PTHR30055:SF234">
    <property type="entry name" value="HTH-TYPE TRANSCRIPTIONAL REGULATOR BETI"/>
    <property type="match status" value="1"/>
</dbReference>
<dbReference type="GO" id="GO:0003700">
    <property type="term" value="F:DNA-binding transcription factor activity"/>
    <property type="evidence" value="ECO:0007669"/>
    <property type="project" value="TreeGrafter"/>
</dbReference>
<dbReference type="EMBL" id="JAICBX010000002">
    <property type="protein sequence ID" value="MBW8637330.1"/>
    <property type="molecule type" value="Genomic_DNA"/>
</dbReference>
<dbReference type="AlphaFoldDB" id="A0AAE2ZMP1"/>
<keyword evidence="2 4" id="KW-0238">DNA-binding</keyword>
<sequence length="222" mass="25332">MSKTGSESDTQKKSKPKRPSLREMHKQESRKRLVEAGRSMFEENGFLNTSVELITNAAGASRGTFYLHFNSTAEVLVEAVTQAHIDRVLELFDNLASLESLTPDSLQSWICDYISLYEETKLIMRAFLQGQSRGGQDVLNTADEVLEGFLAAIVTKISLMREKRGFKPDPAEDKMRALLMWAQLERLCYYWFIRGQETIDRKRAAALISESWMALLIESKRN</sequence>
<organism evidence="7 8">
    <name type="scientific">Flavimaribacter sediminis</name>
    <dbReference type="NCBI Taxonomy" id="2865987"/>
    <lineage>
        <taxon>Bacteria</taxon>
        <taxon>Pseudomonadati</taxon>
        <taxon>Pseudomonadota</taxon>
        <taxon>Alphaproteobacteria</taxon>
        <taxon>Hyphomicrobiales</taxon>
        <taxon>Rhizobiaceae</taxon>
        <taxon>Flavimaribacter</taxon>
    </lineage>
</organism>
<evidence type="ECO:0000259" key="6">
    <source>
        <dbReference type="PROSITE" id="PS50977"/>
    </source>
</evidence>
<dbReference type="InterPro" id="IPR023772">
    <property type="entry name" value="DNA-bd_HTH_TetR-type_CS"/>
</dbReference>
<evidence type="ECO:0000256" key="1">
    <source>
        <dbReference type="ARBA" id="ARBA00023015"/>
    </source>
</evidence>
<dbReference type="PANTHER" id="PTHR30055">
    <property type="entry name" value="HTH-TYPE TRANSCRIPTIONAL REGULATOR RUTR"/>
    <property type="match status" value="1"/>
</dbReference>
<dbReference type="Gene3D" id="1.10.10.60">
    <property type="entry name" value="Homeodomain-like"/>
    <property type="match status" value="1"/>
</dbReference>
<evidence type="ECO:0000313" key="7">
    <source>
        <dbReference type="EMBL" id="MBW8637330.1"/>
    </source>
</evidence>
<protein>
    <submittedName>
        <fullName evidence="7">TetR/AcrR family transcriptional regulator</fullName>
    </submittedName>
</protein>
<accession>A0AAE2ZMP1</accession>
<keyword evidence="3" id="KW-0804">Transcription</keyword>
<feature type="compositionally biased region" description="Basic and acidic residues" evidence="5">
    <location>
        <begin position="20"/>
        <end position="29"/>
    </location>
</feature>
<dbReference type="InterPro" id="IPR001647">
    <property type="entry name" value="HTH_TetR"/>
</dbReference>
<proteinExistence type="predicted"/>
<dbReference type="Gene3D" id="1.10.357.10">
    <property type="entry name" value="Tetracycline Repressor, domain 2"/>
    <property type="match status" value="1"/>
</dbReference>
<dbReference type="SUPFAM" id="SSF46689">
    <property type="entry name" value="Homeodomain-like"/>
    <property type="match status" value="1"/>
</dbReference>
<evidence type="ECO:0000256" key="5">
    <source>
        <dbReference type="SAM" id="MobiDB-lite"/>
    </source>
</evidence>
<evidence type="ECO:0000256" key="3">
    <source>
        <dbReference type="ARBA" id="ARBA00023163"/>
    </source>
</evidence>
<dbReference type="Proteomes" id="UP001196509">
    <property type="component" value="Unassembled WGS sequence"/>
</dbReference>
<comment type="caution">
    <text evidence="7">The sequence shown here is derived from an EMBL/GenBank/DDBJ whole genome shotgun (WGS) entry which is preliminary data.</text>
</comment>
<feature type="region of interest" description="Disordered" evidence="5">
    <location>
        <begin position="1"/>
        <end position="29"/>
    </location>
</feature>
<evidence type="ECO:0000256" key="2">
    <source>
        <dbReference type="ARBA" id="ARBA00023125"/>
    </source>
</evidence>
<dbReference type="RefSeq" id="WP_220228042.1">
    <property type="nucleotide sequence ID" value="NZ_JAICBX010000002.1"/>
</dbReference>
<feature type="DNA-binding region" description="H-T-H motif" evidence="4">
    <location>
        <begin position="50"/>
        <end position="69"/>
    </location>
</feature>
<dbReference type="PROSITE" id="PS01081">
    <property type="entry name" value="HTH_TETR_1"/>
    <property type="match status" value="1"/>
</dbReference>